<organism evidence="13 14">
    <name type="scientific">Wickerhamomyces mucosus</name>
    <dbReference type="NCBI Taxonomy" id="1378264"/>
    <lineage>
        <taxon>Eukaryota</taxon>
        <taxon>Fungi</taxon>
        <taxon>Dikarya</taxon>
        <taxon>Ascomycota</taxon>
        <taxon>Saccharomycotina</taxon>
        <taxon>Saccharomycetes</taxon>
        <taxon>Phaffomycetales</taxon>
        <taxon>Wickerhamomycetaceae</taxon>
        <taxon>Wickerhamomyces</taxon>
    </lineage>
</organism>
<dbReference type="GO" id="GO:0046872">
    <property type="term" value="F:metal ion binding"/>
    <property type="evidence" value="ECO:0007669"/>
    <property type="project" value="UniProtKB-KW"/>
</dbReference>
<dbReference type="InterPro" id="IPR000222">
    <property type="entry name" value="PP2C_BS"/>
</dbReference>
<evidence type="ECO:0000256" key="1">
    <source>
        <dbReference type="ARBA" id="ARBA00001936"/>
    </source>
</evidence>
<sequence length="448" mass="49224">MGQILSQPVTTKHSESNQDKFLAYGLSSMQGWRINMEDAHTTILNLDTVKTKQHDDVENDDDDDDEAKKEQEQERQTSAPNAFFGVYDGHGGDAIAKFTGDNLFRIVKNQEEYSKGNFNLALKNAFLAADREILQNDVLKNDQSGCTATTVLVDGNRIVCANAGDSRTVLSVNGYAKPLSYDHKPNNEGEHARICAAGGFVDIGRVNGNLALSRAIGDFDFKKSTDLPAEEQIVTAFPDVIEHDITSNDEFIVLACDGIWDCLSSQQVVEIVRRGINDSKTLVEIAEGLVDICLAPTSGGSGIGCDNMSVVIVALLQGKTLEQWQQSIIDKGGPISKSFDEVSNEIYSEEERQNGFQNQLSEQSNSQSQEDSNSSDNLKSSFSIQQLLEQNVLTSQNGVFYLDSSNILSSLGVQSQDVEESEEQDEQSPENHQATITEVEDEDEEQDK</sequence>
<dbReference type="GO" id="GO:1904289">
    <property type="term" value="P:regulation of mitotic DNA damage checkpoint"/>
    <property type="evidence" value="ECO:0007669"/>
    <property type="project" value="UniProtKB-ARBA"/>
</dbReference>
<comment type="caution">
    <text evidence="13">The sequence shown here is derived from an EMBL/GenBank/DDBJ whole genome shotgun (WGS) entry which is preliminary data.</text>
</comment>
<dbReference type="InterPro" id="IPR015655">
    <property type="entry name" value="PP2C"/>
</dbReference>
<dbReference type="SUPFAM" id="SSF81606">
    <property type="entry name" value="PP2C-like"/>
    <property type="match status" value="1"/>
</dbReference>
<dbReference type="Proteomes" id="UP000769528">
    <property type="component" value="Unassembled WGS sequence"/>
</dbReference>
<feature type="domain" description="PPM-type phosphatase" evidence="12">
    <location>
        <begin position="23"/>
        <end position="315"/>
    </location>
</feature>
<evidence type="ECO:0000256" key="9">
    <source>
        <dbReference type="ARBA" id="ARBA00048832"/>
    </source>
</evidence>
<dbReference type="OrthoDB" id="10264738at2759"/>
<evidence type="ECO:0000256" key="2">
    <source>
        <dbReference type="ARBA" id="ARBA00001946"/>
    </source>
</evidence>
<evidence type="ECO:0000256" key="4">
    <source>
        <dbReference type="ARBA" id="ARBA00013081"/>
    </source>
</evidence>
<dbReference type="GO" id="GO:0010508">
    <property type="term" value="P:positive regulation of autophagy"/>
    <property type="evidence" value="ECO:0007669"/>
    <property type="project" value="UniProtKB-ARBA"/>
</dbReference>
<reference evidence="13" key="2">
    <citation type="submission" date="2021-01" db="EMBL/GenBank/DDBJ databases">
        <authorList>
            <person name="Schikora-Tamarit M.A."/>
        </authorList>
    </citation>
    <scope>NUCLEOTIDE SEQUENCE</scope>
    <source>
        <strain evidence="13">CBS6341</strain>
    </source>
</reference>
<dbReference type="InterPro" id="IPR036457">
    <property type="entry name" value="PPM-type-like_dom_sf"/>
</dbReference>
<reference evidence="13" key="1">
    <citation type="journal article" date="2021" name="Open Biol.">
        <title>Shared evolutionary footprints suggest mitochondrial oxidative damage underlies multiple complex I losses in fungi.</title>
        <authorList>
            <person name="Schikora-Tamarit M.A."/>
            <person name="Marcet-Houben M."/>
            <person name="Nosek J."/>
            <person name="Gabaldon T."/>
        </authorList>
    </citation>
    <scope>NUCLEOTIDE SEQUENCE</scope>
    <source>
        <strain evidence="13">CBS6341</strain>
    </source>
</reference>
<evidence type="ECO:0000256" key="6">
    <source>
        <dbReference type="ARBA" id="ARBA00022801"/>
    </source>
</evidence>
<evidence type="ECO:0000313" key="13">
    <source>
        <dbReference type="EMBL" id="KAH3677069.1"/>
    </source>
</evidence>
<keyword evidence="5" id="KW-0479">Metal-binding</keyword>
<dbReference type="EC" id="3.1.3.16" evidence="4"/>
<keyword evidence="6 10" id="KW-0378">Hydrolase</keyword>
<comment type="cofactor">
    <cofactor evidence="2">
        <name>Mg(2+)</name>
        <dbReference type="ChEBI" id="CHEBI:18420"/>
    </cofactor>
</comment>
<feature type="region of interest" description="Disordered" evidence="11">
    <location>
        <begin position="412"/>
        <end position="448"/>
    </location>
</feature>
<dbReference type="SMART" id="SM00332">
    <property type="entry name" value="PP2Cc"/>
    <property type="match status" value="1"/>
</dbReference>
<keyword evidence="8" id="KW-0464">Manganese</keyword>
<accession>A0A9P8PTL4</accession>
<dbReference type="PROSITE" id="PS01032">
    <property type="entry name" value="PPM_1"/>
    <property type="match status" value="1"/>
</dbReference>
<dbReference type="InterPro" id="IPR001932">
    <property type="entry name" value="PPM-type_phosphatase-like_dom"/>
</dbReference>
<feature type="compositionally biased region" description="Acidic residues" evidence="11">
    <location>
        <begin position="438"/>
        <end position="448"/>
    </location>
</feature>
<evidence type="ECO:0000256" key="7">
    <source>
        <dbReference type="ARBA" id="ARBA00022912"/>
    </source>
</evidence>
<feature type="compositionally biased region" description="Basic and acidic residues" evidence="11">
    <location>
        <begin position="66"/>
        <end position="75"/>
    </location>
</feature>
<dbReference type="GO" id="GO:0004722">
    <property type="term" value="F:protein serine/threonine phosphatase activity"/>
    <property type="evidence" value="ECO:0007669"/>
    <property type="project" value="UniProtKB-EC"/>
</dbReference>
<dbReference type="PANTHER" id="PTHR13832">
    <property type="entry name" value="PROTEIN PHOSPHATASE 2C"/>
    <property type="match status" value="1"/>
</dbReference>
<dbReference type="AlphaFoldDB" id="A0A9P8PTL4"/>
<dbReference type="CDD" id="cd00143">
    <property type="entry name" value="PP2Cc"/>
    <property type="match status" value="1"/>
</dbReference>
<keyword evidence="14" id="KW-1185">Reference proteome</keyword>
<keyword evidence="7 10" id="KW-0904">Protein phosphatase</keyword>
<evidence type="ECO:0000256" key="5">
    <source>
        <dbReference type="ARBA" id="ARBA00022723"/>
    </source>
</evidence>
<evidence type="ECO:0000256" key="10">
    <source>
        <dbReference type="RuleBase" id="RU003465"/>
    </source>
</evidence>
<evidence type="ECO:0000256" key="3">
    <source>
        <dbReference type="ARBA" id="ARBA00006702"/>
    </source>
</evidence>
<gene>
    <name evidence="13" type="ORF">WICMUC_001975</name>
</gene>
<dbReference type="EMBL" id="JAEUBF010000556">
    <property type="protein sequence ID" value="KAH3677069.1"/>
    <property type="molecule type" value="Genomic_DNA"/>
</dbReference>
<dbReference type="GO" id="GO:1903753">
    <property type="term" value="P:negative regulation of p38MAPK cascade"/>
    <property type="evidence" value="ECO:0007669"/>
    <property type="project" value="UniProtKB-ARBA"/>
</dbReference>
<protein>
    <recommendedName>
        <fullName evidence="4">protein-serine/threonine phosphatase</fullName>
        <ecNumber evidence="4">3.1.3.16</ecNumber>
    </recommendedName>
</protein>
<comment type="catalytic activity">
    <reaction evidence="9">
        <text>O-phospho-L-threonyl-[protein] + H2O = L-threonyl-[protein] + phosphate</text>
        <dbReference type="Rhea" id="RHEA:47004"/>
        <dbReference type="Rhea" id="RHEA-COMP:11060"/>
        <dbReference type="Rhea" id="RHEA-COMP:11605"/>
        <dbReference type="ChEBI" id="CHEBI:15377"/>
        <dbReference type="ChEBI" id="CHEBI:30013"/>
        <dbReference type="ChEBI" id="CHEBI:43474"/>
        <dbReference type="ChEBI" id="CHEBI:61977"/>
        <dbReference type="EC" id="3.1.3.16"/>
    </reaction>
    <physiologicalReaction direction="left-to-right" evidence="9">
        <dbReference type="Rhea" id="RHEA:47005"/>
    </physiologicalReaction>
</comment>
<feature type="region of interest" description="Disordered" evidence="11">
    <location>
        <begin position="347"/>
        <end position="378"/>
    </location>
</feature>
<comment type="similarity">
    <text evidence="3 10">Belongs to the PP2C family.</text>
</comment>
<dbReference type="PANTHER" id="PTHR13832:SF565">
    <property type="entry name" value="AT28366P-RELATED"/>
    <property type="match status" value="1"/>
</dbReference>
<feature type="compositionally biased region" description="Acidic residues" evidence="11">
    <location>
        <begin position="417"/>
        <end position="428"/>
    </location>
</feature>
<dbReference type="Gene3D" id="3.60.40.10">
    <property type="entry name" value="PPM-type phosphatase domain"/>
    <property type="match status" value="1"/>
</dbReference>
<proteinExistence type="inferred from homology"/>
<evidence type="ECO:0000256" key="8">
    <source>
        <dbReference type="ARBA" id="ARBA00023211"/>
    </source>
</evidence>
<evidence type="ECO:0000259" key="12">
    <source>
        <dbReference type="PROSITE" id="PS51746"/>
    </source>
</evidence>
<evidence type="ECO:0000313" key="14">
    <source>
        <dbReference type="Proteomes" id="UP000769528"/>
    </source>
</evidence>
<feature type="region of interest" description="Disordered" evidence="11">
    <location>
        <begin position="52"/>
        <end position="82"/>
    </location>
</feature>
<dbReference type="PROSITE" id="PS51746">
    <property type="entry name" value="PPM_2"/>
    <property type="match status" value="1"/>
</dbReference>
<name>A0A9P8PTL4_9ASCO</name>
<feature type="compositionally biased region" description="Low complexity" evidence="11">
    <location>
        <begin position="357"/>
        <end position="378"/>
    </location>
</feature>
<dbReference type="FunFam" id="3.60.40.10:FF:000016">
    <property type="entry name" value="Protein phosphatase 2C"/>
    <property type="match status" value="1"/>
</dbReference>
<dbReference type="Pfam" id="PF00481">
    <property type="entry name" value="PP2C"/>
    <property type="match status" value="1"/>
</dbReference>
<comment type="cofactor">
    <cofactor evidence="1">
        <name>Mn(2+)</name>
        <dbReference type="ChEBI" id="CHEBI:29035"/>
    </cofactor>
</comment>
<evidence type="ECO:0000256" key="11">
    <source>
        <dbReference type="SAM" id="MobiDB-lite"/>
    </source>
</evidence>